<accession>A0ABR9S8I7</accession>
<dbReference type="InterPro" id="IPR017941">
    <property type="entry name" value="Rieske_2Fe-2S"/>
</dbReference>
<dbReference type="Gene3D" id="3.90.380.10">
    <property type="entry name" value="Naphthalene 1,2-dioxygenase Alpha Subunit, Chain A, domain 1"/>
    <property type="match status" value="1"/>
</dbReference>
<evidence type="ECO:0000313" key="7">
    <source>
        <dbReference type="EMBL" id="MBE7369349.1"/>
    </source>
</evidence>
<dbReference type="PROSITE" id="PS51296">
    <property type="entry name" value="RIESKE"/>
    <property type="match status" value="1"/>
</dbReference>
<dbReference type="RefSeq" id="WP_193677981.1">
    <property type="nucleotide sequence ID" value="NZ_JADDIV010000005.1"/>
</dbReference>
<dbReference type="Proteomes" id="UP000806285">
    <property type="component" value="Unassembled WGS sequence"/>
</dbReference>
<keyword evidence="4" id="KW-0408">Iron</keyword>
<dbReference type="InterPro" id="IPR050584">
    <property type="entry name" value="Cholesterol_7-desaturase"/>
</dbReference>
<evidence type="ECO:0000313" key="8">
    <source>
        <dbReference type="Proteomes" id="UP000806285"/>
    </source>
</evidence>
<evidence type="ECO:0000256" key="3">
    <source>
        <dbReference type="ARBA" id="ARBA00023002"/>
    </source>
</evidence>
<evidence type="ECO:0000259" key="6">
    <source>
        <dbReference type="PROSITE" id="PS51296"/>
    </source>
</evidence>
<comment type="caution">
    <text evidence="7">The sequence shown here is derived from an EMBL/GenBank/DDBJ whole genome shotgun (WGS) entry which is preliminary data.</text>
</comment>
<dbReference type="Pfam" id="PF19112">
    <property type="entry name" value="VanA_C"/>
    <property type="match status" value="1"/>
</dbReference>
<dbReference type="PANTHER" id="PTHR21266:SF60">
    <property type="entry name" value="3-KETOSTEROID-9-ALPHA-MONOOXYGENASE, OXYGENASE COMPONENT"/>
    <property type="match status" value="1"/>
</dbReference>
<dbReference type="Gene3D" id="2.102.10.10">
    <property type="entry name" value="Rieske [2Fe-2S] iron-sulphur domain"/>
    <property type="match status" value="1"/>
</dbReference>
<keyword evidence="2" id="KW-0479">Metal-binding</keyword>
<dbReference type="InterPro" id="IPR044043">
    <property type="entry name" value="VanA_C_cat"/>
</dbReference>
<evidence type="ECO:0000256" key="4">
    <source>
        <dbReference type="ARBA" id="ARBA00023004"/>
    </source>
</evidence>
<sequence>MVERQHWHPVAAAEAVAAQPLAVRLLEEDLVLWRDAAGVLHAWPDRCPHRGAKLSMGRIVDDRIECPYHGWQFAPSGRCVHVPALPAFTPPATHCVPSFEAREAHGLAWVRLAGGDTDLPAFAAEDDARLRKLNCGPYVVETSAPRLVENFLDLSHFAFVHEGWLGARTATAIDAYAVEELPTGLRATGCKAWQPQSNLHSTAPAQVEYTYEVTGPYTAVLTKIPEAGSVAVADWRESIALFIAPVAPERSVAWFRLAVADFDSPDDKLRAFQDTIFRQDQPVLESQSPRRLPLDLRAELHTAADRASSAYRRYLSRLGITFGAC</sequence>
<name>A0ABR9S8I7_9BURK</name>
<keyword evidence="1" id="KW-0001">2Fe-2S</keyword>
<keyword evidence="5" id="KW-0411">Iron-sulfur</keyword>
<gene>
    <name evidence="7" type="ORF">IM787_17425</name>
</gene>
<organism evidence="7 8">
    <name type="scientific">Ramlibacter pallidus</name>
    <dbReference type="NCBI Taxonomy" id="2780087"/>
    <lineage>
        <taxon>Bacteria</taxon>
        <taxon>Pseudomonadati</taxon>
        <taxon>Pseudomonadota</taxon>
        <taxon>Betaproteobacteria</taxon>
        <taxon>Burkholderiales</taxon>
        <taxon>Comamonadaceae</taxon>
        <taxon>Ramlibacter</taxon>
    </lineage>
</organism>
<dbReference type="GO" id="GO:0051213">
    <property type="term" value="F:dioxygenase activity"/>
    <property type="evidence" value="ECO:0007669"/>
    <property type="project" value="UniProtKB-KW"/>
</dbReference>
<dbReference type="InterPro" id="IPR036922">
    <property type="entry name" value="Rieske_2Fe-2S_sf"/>
</dbReference>
<protein>
    <submittedName>
        <fullName evidence="7">Aromatic ring-hydroxylating dioxygenase subunit alpha</fullName>
    </submittedName>
</protein>
<evidence type="ECO:0000256" key="2">
    <source>
        <dbReference type="ARBA" id="ARBA00022723"/>
    </source>
</evidence>
<evidence type="ECO:0000256" key="5">
    <source>
        <dbReference type="ARBA" id="ARBA00023014"/>
    </source>
</evidence>
<dbReference type="Pfam" id="PF00355">
    <property type="entry name" value="Rieske"/>
    <property type="match status" value="1"/>
</dbReference>
<keyword evidence="3" id="KW-0560">Oxidoreductase</keyword>
<feature type="domain" description="Rieske" evidence="6">
    <location>
        <begin position="7"/>
        <end position="110"/>
    </location>
</feature>
<proteinExistence type="predicted"/>
<dbReference type="PANTHER" id="PTHR21266">
    <property type="entry name" value="IRON-SULFUR DOMAIN CONTAINING PROTEIN"/>
    <property type="match status" value="1"/>
</dbReference>
<keyword evidence="7" id="KW-0223">Dioxygenase</keyword>
<keyword evidence="8" id="KW-1185">Reference proteome</keyword>
<dbReference type="SUPFAM" id="SSF55961">
    <property type="entry name" value="Bet v1-like"/>
    <property type="match status" value="1"/>
</dbReference>
<dbReference type="SUPFAM" id="SSF50022">
    <property type="entry name" value="ISP domain"/>
    <property type="match status" value="1"/>
</dbReference>
<dbReference type="EMBL" id="JADDIV010000005">
    <property type="protein sequence ID" value="MBE7369349.1"/>
    <property type="molecule type" value="Genomic_DNA"/>
</dbReference>
<reference evidence="7 8" key="1">
    <citation type="submission" date="2020-10" db="EMBL/GenBank/DDBJ databases">
        <title>Ramlibacter sp. HM2 16S ribosomal RNA gene Genome sequencing and assembly.</title>
        <authorList>
            <person name="Kang M."/>
        </authorList>
    </citation>
    <scope>NUCLEOTIDE SEQUENCE [LARGE SCALE GENOMIC DNA]</scope>
    <source>
        <strain evidence="7 8">HM2</strain>
    </source>
</reference>
<evidence type="ECO:0000256" key="1">
    <source>
        <dbReference type="ARBA" id="ARBA00022714"/>
    </source>
</evidence>